<evidence type="ECO:0000313" key="6">
    <source>
        <dbReference type="EMBL" id="KAG8457218.1"/>
    </source>
</evidence>
<dbReference type="InterPro" id="IPR036579">
    <property type="entry name" value="PsaD_sf"/>
</dbReference>
<comment type="similarity">
    <text evidence="1">Belongs to the PsaD family.</text>
</comment>
<dbReference type="Pfam" id="PF02531">
    <property type="entry name" value="PsaD"/>
    <property type="match status" value="1"/>
</dbReference>
<dbReference type="InterPro" id="IPR003685">
    <property type="entry name" value="PsaD"/>
</dbReference>
<keyword evidence="5" id="KW-0732">Signal</keyword>
<protein>
    <submittedName>
        <fullName evidence="6">Uncharacterized protein</fullName>
    </submittedName>
</protein>
<feature type="compositionally biased region" description="Acidic residues" evidence="4">
    <location>
        <begin position="318"/>
        <end position="330"/>
    </location>
</feature>
<evidence type="ECO:0000256" key="5">
    <source>
        <dbReference type="SAM" id="SignalP"/>
    </source>
</evidence>
<keyword evidence="3" id="KW-0603">Photosystem I</keyword>
<keyword evidence="8" id="KW-1185">Reference proteome</keyword>
<evidence type="ECO:0000256" key="1">
    <source>
        <dbReference type="ARBA" id="ARBA00009926"/>
    </source>
</evidence>
<sequence length="339" mass="35113">MRAARLLTLAALVEARGGGGARSFAPCASRALRRALPSRMLLPDDAAVAADAAARTAAAAAVAAPGAMVVPGVSAGAAPWVALGIALPTLAVLRAVAADARAIGWERARPRRFLIRWCAPRAARYELPTGGSALMVAGEGNAEAFSSLQECLALGRQLERTFARAGGASTRGATVALRFDAAGNPLPAAMRGADGAGAGVSGPPRARAPTGPPLSYRIYEVRQAVEGVRAGEGDDSGGTTALVVRGSFPKAVNARGSHVRASADAARVSRDPLSADSLGDAWREVFESYSTELDDEWLRFRQSLMEVGGSRLRVVRDDGEDGEDEDDDTNSDARAREKA</sequence>
<dbReference type="Proteomes" id="UP000751190">
    <property type="component" value="Unassembled WGS sequence"/>
</dbReference>
<evidence type="ECO:0000313" key="8">
    <source>
        <dbReference type="Proteomes" id="UP000751190"/>
    </source>
</evidence>
<proteinExistence type="inferred from homology"/>
<evidence type="ECO:0000256" key="3">
    <source>
        <dbReference type="ARBA" id="ARBA00022836"/>
    </source>
</evidence>
<dbReference type="GO" id="GO:0009538">
    <property type="term" value="C:photosystem I reaction center"/>
    <property type="evidence" value="ECO:0007669"/>
    <property type="project" value="InterPro"/>
</dbReference>
<dbReference type="Gene3D" id="3.30.1470.10">
    <property type="entry name" value="Photosystem I PsaD, reaction center subunit II"/>
    <property type="match status" value="1"/>
</dbReference>
<evidence type="ECO:0000256" key="2">
    <source>
        <dbReference type="ARBA" id="ARBA00022531"/>
    </source>
</evidence>
<feature type="region of interest" description="Disordered" evidence="4">
    <location>
        <begin position="194"/>
        <end position="213"/>
    </location>
</feature>
<name>A0A8J5X163_DIALT</name>
<dbReference type="EMBL" id="JAGTXO010000077">
    <property type="protein sequence ID" value="KAG8457218.1"/>
    <property type="molecule type" value="Genomic_DNA"/>
</dbReference>
<dbReference type="EMBL" id="JAGTXO010000030">
    <property type="protein sequence ID" value="KAG8460865.1"/>
    <property type="molecule type" value="Genomic_DNA"/>
</dbReference>
<dbReference type="AlphaFoldDB" id="A0A8J5X163"/>
<evidence type="ECO:0000256" key="4">
    <source>
        <dbReference type="SAM" id="MobiDB-lite"/>
    </source>
</evidence>
<dbReference type="GO" id="GO:0015979">
    <property type="term" value="P:photosynthesis"/>
    <property type="evidence" value="ECO:0007669"/>
    <property type="project" value="UniProtKB-KW"/>
</dbReference>
<accession>A0A8J5X163</accession>
<reference evidence="6" key="1">
    <citation type="submission" date="2021-05" db="EMBL/GenBank/DDBJ databases">
        <title>The genome of the haptophyte Pavlova lutheri (Diacronema luteri, Pavlovales) - a model for lipid biosynthesis in eukaryotic algae.</title>
        <authorList>
            <person name="Hulatt C.J."/>
            <person name="Posewitz M.C."/>
        </authorList>
    </citation>
    <scope>NUCLEOTIDE SEQUENCE</scope>
    <source>
        <strain evidence="6">NIVA-4/92</strain>
    </source>
</reference>
<keyword evidence="2" id="KW-0602">Photosynthesis</keyword>
<feature type="region of interest" description="Disordered" evidence="4">
    <location>
        <begin position="311"/>
        <end position="339"/>
    </location>
</feature>
<feature type="chain" id="PRO_5036433759" evidence="5">
    <location>
        <begin position="16"/>
        <end position="339"/>
    </location>
</feature>
<dbReference type="OrthoDB" id="420932at2759"/>
<dbReference type="SUPFAM" id="SSF64234">
    <property type="entry name" value="Photosystem I subunit PsaD"/>
    <property type="match status" value="1"/>
</dbReference>
<comment type="caution">
    <text evidence="6">The sequence shown here is derived from an EMBL/GenBank/DDBJ whole genome shotgun (WGS) entry which is preliminary data.</text>
</comment>
<evidence type="ECO:0000313" key="7">
    <source>
        <dbReference type="EMBL" id="KAG8460865.1"/>
    </source>
</evidence>
<gene>
    <name evidence="6" type="ORF">KFE25_009797</name>
    <name evidence="7" type="ORF">KFE25_010920</name>
</gene>
<organism evidence="6 8">
    <name type="scientific">Diacronema lutheri</name>
    <name type="common">Unicellular marine alga</name>
    <name type="synonym">Monochrysis lutheri</name>
    <dbReference type="NCBI Taxonomy" id="2081491"/>
    <lineage>
        <taxon>Eukaryota</taxon>
        <taxon>Haptista</taxon>
        <taxon>Haptophyta</taxon>
        <taxon>Pavlovophyceae</taxon>
        <taxon>Pavlovales</taxon>
        <taxon>Pavlovaceae</taxon>
        <taxon>Diacronema</taxon>
    </lineage>
</organism>
<feature type="signal peptide" evidence="5">
    <location>
        <begin position="1"/>
        <end position="15"/>
    </location>
</feature>